<dbReference type="GO" id="GO:0046872">
    <property type="term" value="F:metal ion binding"/>
    <property type="evidence" value="ECO:0007669"/>
    <property type="project" value="UniProtKB-KW"/>
</dbReference>
<feature type="domain" description="Rieske" evidence="7">
    <location>
        <begin position="71"/>
        <end position="168"/>
    </location>
</feature>
<dbReference type="Gene3D" id="2.102.10.10">
    <property type="entry name" value="Rieske [2Fe-2S] iron-sulphur domain"/>
    <property type="match status" value="1"/>
</dbReference>
<keyword evidence="1" id="KW-0001">2Fe-2S</keyword>
<dbReference type="RefSeq" id="WP_071620145.1">
    <property type="nucleotide sequence ID" value="NZ_MINN01000128.1"/>
</dbReference>
<keyword evidence="2" id="KW-0479">Metal-binding</keyword>
<dbReference type="GO" id="GO:0004497">
    <property type="term" value="F:monooxygenase activity"/>
    <property type="evidence" value="ECO:0007669"/>
    <property type="project" value="UniProtKB-ARBA"/>
</dbReference>
<dbReference type="EMBL" id="MINN01000128">
    <property type="protein sequence ID" value="OIU68720.1"/>
    <property type="molecule type" value="Genomic_DNA"/>
</dbReference>
<dbReference type="InterPro" id="IPR006311">
    <property type="entry name" value="TAT_signal"/>
</dbReference>
<keyword evidence="3" id="KW-0408">Iron</keyword>
<dbReference type="InterPro" id="IPR017941">
    <property type="entry name" value="Rieske_2Fe-2S"/>
</dbReference>
<organism evidence="8 9">
    <name type="scientific">Rossellomorea aquimaris</name>
    <dbReference type="NCBI Taxonomy" id="189382"/>
    <lineage>
        <taxon>Bacteria</taxon>
        <taxon>Bacillati</taxon>
        <taxon>Bacillota</taxon>
        <taxon>Bacilli</taxon>
        <taxon>Bacillales</taxon>
        <taxon>Bacillaceae</taxon>
        <taxon>Rossellomorea</taxon>
    </lineage>
</organism>
<proteinExistence type="predicted"/>
<evidence type="ECO:0000256" key="5">
    <source>
        <dbReference type="ARBA" id="ARBA00023157"/>
    </source>
</evidence>
<evidence type="ECO:0000256" key="3">
    <source>
        <dbReference type="ARBA" id="ARBA00023004"/>
    </source>
</evidence>
<accession>A0A1J6WA15</accession>
<evidence type="ECO:0000256" key="6">
    <source>
        <dbReference type="SAM" id="Phobius"/>
    </source>
</evidence>
<feature type="transmembrane region" description="Helical" evidence="6">
    <location>
        <begin position="37"/>
        <end position="61"/>
    </location>
</feature>
<dbReference type="Pfam" id="PF00355">
    <property type="entry name" value="Rieske"/>
    <property type="match status" value="1"/>
</dbReference>
<evidence type="ECO:0000313" key="9">
    <source>
        <dbReference type="Proteomes" id="UP000182062"/>
    </source>
</evidence>
<dbReference type="GO" id="GO:0051537">
    <property type="term" value="F:2 iron, 2 sulfur cluster binding"/>
    <property type="evidence" value="ECO:0007669"/>
    <property type="project" value="UniProtKB-KW"/>
</dbReference>
<evidence type="ECO:0000256" key="1">
    <source>
        <dbReference type="ARBA" id="ARBA00022714"/>
    </source>
</evidence>
<keyword evidence="6" id="KW-0472">Membrane</keyword>
<keyword evidence="9" id="KW-1185">Reference proteome</keyword>
<sequence>MPQDHNNKRNSKDTKDDMIHLIDNLNRDDDLKYNRRAFLKSAVGASITLGLATLPFSAIALNREEDDTNRKMITRLKDLPKDSSMNFNYPTDDEPAILVHTKEGKLKAYNNKCTHLQCPVFYEKEESVLLCPCHRGFFSVDNGQPLAGPPQRELPLIELEVKDGAVYAVGRKVRHGE</sequence>
<evidence type="ECO:0000313" key="8">
    <source>
        <dbReference type="EMBL" id="OIU68720.1"/>
    </source>
</evidence>
<evidence type="ECO:0000259" key="7">
    <source>
        <dbReference type="PROSITE" id="PS51296"/>
    </source>
</evidence>
<dbReference type="InterPro" id="IPR036922">
    <property type="entry name" value="Rieske_2Fe-2S_sf"/>
</dbReference>
<keyword evidence="6" id="KW-0812">Transmembrane</keyword>
<evidence type="ECO:0000256" key="2">
    <source>
        <dbReference type="ARBA" id="ARBA00022723"/>
    </source>
</evidence>
<dbReference type="PANTHER" id="PTHR10134">
    <property type="entry name" value="CYTOCHROME B-C1 COMPLEX SUBUNIT RIESKE, MITOCHONDRIAL"/>
    <property type="match status" value="1"/>
</dbReference>
<dbReference type="PROSITE" id="PS51296">
    <property type="entry name" value="RIESKE"/>
    <property type="match status" value="1"/>
</dbReference>
<evidence type="ECO:0000256" key="4">
    <source>
        <dbReference type="ARBA" id="ARBA00023014"/>
    </source>
</evidence>
<keyword evidence="5" id="KW-1015">Disulfide bond</keyword>
<dbReference type="CDD" id="cd03467">
    <property type="entry name" value="Rieske"/>
    <property type="match status" value="1"/>
</dbReference>
<dbReference type="OrthoDB" id="9802613at2"/>
<keyword evidence="6" id="KW-1133">Transmembrane helix</keyword>
<dbReference type="GO" id="GO:0016705">
    <property type="term" value="F:oxidoreductase activity, acting on paired donors, with incorporation or reduction of molecular oxygen"/>
    <property type="evidence" value="ECO:0007669"/>
    <property type="project" value="UniProtKB-ARBA"/>
</dbReference>
<dbReference type="AlphaFoldDB" id="A0A1J6WA15"/>
<keyword evidence="4" id="KW-0411">Iron-sulfur</keyword>
<dbReference type="PROSITE" id="PS51318">
    <property type="entry name" value="TAT"/>
    <property type="match status" value="1"/>
</dbReference>
<dbReference type="SUPFAM" id="SSF50022">
    <property type="entry name" value="ISP domain"/>
    <property type="match status" value="1"/>
</dbReference>
<name>A0A1J6WA15_9BACI</name>
<dbReference type="InterPro" id="IPR014349">
    <property type="entry name" value="Rieske_Fe-S_prot"/>
</dbReference>
<gene>
    <name evidence="8" type="ORF">BHE18_17550</name>
</gene>
<comment type="caution">
    <text evidence="8">The sequence shown here is derived from an EMBL/GenBank/DDBJ whole genome shotgun (WGS) entry which is preliminary data.</text>
</comment>
<protein>
    <submittedName>
        <fullName evidence="8">(2Fe-2S)-binding protein</fullName>
    </submittedName>
</protein>
<dbReference type="Proteomes" id="UP000182062">
    <property type="component" value="Unassembled WGS sequence"/>
</dbReference>
<reference evidence="8 9" key="1">
    <citation type="submission" date="2016-09" db="EMBL/GenBank/DDBJ databases">
        <title>Bacillus aquimaris SAMM genome sequence reveals colonization and biosurfactant production capacities.</title>
        <authorList>
            <person name="Waghmode S.R."/>
            <person name="Suryavanshi M.V."/>
        </authorList>
    </citation>
    <scope>NUCLEOTIDE SEQUENCE [LARGE SCALE GENOMIC DNA]</scope>
    <source>
        <strain evidence="8 9">SAMM</strain>
    </source>
</reference>